<dbReference type="AlphaFoldDB" id="A0A9J6NUR2"/>
<proteinExistence type="predicted"/>
<dbReference type="SUPFAM" id="SSF53335">
    <property type="entry name" value="S-adenosyl-L-methionine-dependent methyltransferases"/>
    <property type="match status" value="1"/>
</dbReference>
<dbReference type="PANTHER" id="PTHR43675:SF30">
    <property type="entry name" value="CYCLOPROPANE-FATTY-ACYL-PHOSPHOLIPID SYNTHASE"/>
    <property type="match status" value="1"/>
</dbReference>
<accession>A0A9J6NUR2</accession>
<name>A0A9J6NUR2_9CLOT</name>
<feature type="domain" description="Methyltransferase type 12" evidence="1">
    <location>
        <begin position="62"/>
        <end position="158"/>
    </location>
</feature>
<comment type="caution">
    <text evidence="2">The sequence shown here is derived from an EMBL/GenBank/DDBJ whole genome shotgun (WGS) entry which is preliminary data.</text>
</comment>
<dbReference type="InterPro" id="IPR026669">
    <property type="entry name" value="Arsenite_MeTrfase-like"/>
</dbReference>
<dbReference type="GO" id="GO:0032259">
    <property type="term" value="P:methylation"/>
    <property type="evidence" value="ECO:0007669"/>
    <property type="project" value="UniProtKB-KW"/>
</dbReference>
<evidence type="ECO:0000313" key="2">
    <source>
        <dbReference type="EMBL" id="MCM1988223.1"/>
    </source>
</evidence>
<evidence type="ECO:0000259" key="1">
    <source>
        <dbReference type="Pfam" id="PF08242"/>
    </source>
</evidence>
<dbReference type="EMBL" id="JAGSOJ010000001">
    <property type="protein sequence ID" value="MCM1988223.1"/>
    <property type="molecule type" value="Genomic_DNA"/>
</dbReference>
<protein>
    <submittedName>
        <fullName evidence="2">Class I SAM-dependent methyltransferase</fullName>
    </submittedName>
</protein>
<dbReference type="RefSeq" id="WP_338115237.1">
    <property type="nucleotide sequence ID" value="NZ_JAGSOJ010000001.1"/>
</dbReference>
<dbReference type="PANTHER" id="PTHR43675">
    <property type="entry name" value="ARSENITE METHYLTRANSFERASE"/>
    <property type="match status" value="1"/>
</dbReference>
<dbReference type="Pfam" id="PF08242">
    <property type="entry name" value="Methyltransf_12"/>
    <property type="match status" value="1"/>
</dbReference>
<keyword evidence="3" id="KW-1185">Reference proteome</keyword>
<sequence length="276" mass="32101">MNTLTVFSLRRRFTIEVLNSKSYNHDIIAELYDLFETTTDDIQLIKELINYKGQLNILECFCGTGRILIPLALEGHKICGLDLSPNMLNRAINKVNHLDYEVRDRITLRQEDVLESNWGYRYDLIIMGGNAFYELPSAESQERCIKKAFEALPIGGLLFIDNNDYKGNWGKSDFVNERTIFEGECSDGTLGRYTLKNHSFDDENNILHYSHKLYISKNSEESVFEYKSRKHPVTADEIKGWLHKYNFKIINLFGNRNGEKYNDESNRAIFLAEKIK</sequence>
<gene>
    <name evidence="2" type="ORF">KDK92_00610</name>
</gene>
<evidence type="ECO:0000313" key="3">
    <source>
        <dbReference type="Proteomes" id="UP001056429"/>
    </source>
</evidence>
<dbReference type="InterPro" id="IPR029063">
    <property type="entry name" value="SAM-dependent_MTases_sf"/>
</dbReference>
<dbReference type="Gene3D" id="2.20.25.110">
    <property type="entry name" value="S-adenosyl-L-methionine-dependent methyltransferases"/>
    <property type="match status" value="1"/>
</dbReference>
<organism evidence="2 3">
    <name type="scientific">Oceanirhabdus seepicola</name>
    <dbReference type="NCBI Taxonomy" id="2828781"/>
    <lineage>
        <taxon>Bacteria</taxon>
        <taxon>Bacillati</taxon>
        <taxon>Bacillota</taxon>
        <taxon>Clostridia</taxon>
        <taxon>Eubacteriales</taxon>
        <taxon>Clostridiaceae</taxon>
        <taxon>Oceanirhabdus</taxon>
    </lineage>
</organism>
<dbReference type="GO" id="GO:0008168">
    <property type="term" value="F:methyltransferase activity"/>
    <property type="evidence" value="ECO:0007669"/>
    <property type="project" value="UniProtKB-KW"/>
</dbReference>
<keyword evidence="2" id="KW-0489">Methyltransferase</keyword>
<dbReference type="CDD" id="cd02440">
    <property type="entry name" value="AdoMet_MTases"/>
    <property type="match status" value="1"/>
</dbReference>
<reference evidence="2" key="1">
    <citation type="journal article" date="2021" name="mSystems">
        <title>Bacteria and Archaea Synergistically Convert Glycine Betaine to Biogenic Methane in the Formosa Cold Seep of the South China Sea.</title>
        <authorList>
            <person name="Li L."/>
            <person name="Zhang W."/>
            <person name="Zhang S."/>
            <person name="Song L."/>
            <person name="Sun Q."/>
            <person name="Zhang H."/>
            <person name="Xiang H."/>
            <person name="Dong X."/>
        </authorList>
    </citation>
    <scope>NUCLEOTIDE SEQUENCE</scope>
    <source>
        <strain evidence="2">ZWT</strain>
    </source>
</reference>
<dbReference type="InterPro" id="IPR013217">
    <property type="entry name" value="Methyltransf_12"/>
</dbReference>
<dbReference type="Proteomes" id="UP001056429">
    <property type="component" value="Unassembled WGS sequence"/>
</dbReference>
<keyword evidence="2" id="KW-0808">Transferase</keyword>
<reference evidence="2" key="2">
    <citation type="submission" date="2021-04" db="EMBL/GenBank/DDBJ databases">
        <authorList>
            <person name="Dong X."/>
        </authorList>
    </citation>
    <scope>NUCLEOTIDE SEQUENCE</scope>
    <source>
        <strain evidence="2">ZWT</strain>
    </source>
</reference>
<dbReference type="Gene3D" id="3.40.50.150">
    <property type="entry name" value="Vaccinia Virus protein VP39"/>
    <property type="match status" value="1"/>
</dbReference>